<name>A0A9X3N0X0_9ACTN</name>
<dbReference type="Gene3D" id="3.30.590.20">
    <property type="match status" value="1"/>
</dbReference>
<organism evidence="6 7">
    <name type="scientific">Solirubrobacter ginsenosidimutans</name>
    <dbReference type="NCBI Taxonomy" id="490573"/>
    <lineage>
        <taxon>Bacteria</taxon>
        <taxon>Bacillati</taxon>
        <taxon>Actinomycetota</taxon>
        <taxon>Thermoleophilia</taxon>
        <taxon>Solirubrobacterales</taxon>
        <taxon>Solirubrobacteraceae</taxon>
        <taxon>Solirubrobacter</taxon>
    </lineage>
</organism>
<dbReference type="PANTHER" id="PTHR36510:SF1">
    <property type="entry name" value="GLUTAMATE--CYSTEINE LIGASE 2-RELATED"/>
    <property type="match status" value="1"/>
</dbReference>
<evidence type="ECO:0000256" key="1">
    <source>
        <dbReference type="ARBA" id="ARBA00022598"/>
    </source>
</evidence>
<evidence type="ECO:0000256" key="4">
    <source>
        <dbReference type="ARBA" id="ARBA00048819"/>
    </source>
</evidence>
<gene>
    <name evidence="6" type="ORF">OM076_32415</name>
</gene>
<evidence type="ECO:0000313" key="7">
    <source>
        <dbReference type="Proteomes" id="UP001149140"/>
    </source>
</evidence>
<comment type="caution">
    <text evidence="6">The sequence shown here is derived from an EMBL/GenBank/DDBJ whole genome shotgun (WGS) entry which is preliminary data.</text>
</comment>
<comment type="function">
    <text evidence="5">ATP-dependent carboxylate-amine ligase which exhibits weak glutamate--cysteine ligase activity.</text>
</comment>
<keyword evidence="3 5" id="KW-0067">ATP-binding</keyword>
<dbReference type="InterPro" id="IPR050141">
    <property type="entry name" value="GCL_type2/YbdK_subfam"/>
</dbReference>
<accession>A0A9X3N0X0</accession>
<keyword evidence="7" id="KW-1185">Reference proteome</keyword>
<evidence type="ECO:0000256" key="3">
    <source>
        <dbReference type="ARBA" id="ARBA00022840"/>
    </source>
</evidence>
<dbReference type="GO" id="GO:0042398">
    <property type="term" value="P:modified amino acid biosynthetic process"/>
    <property type="evidence" value="ECO:0007669"/>
    <property type="project" value="InterPro"/>
</dbReference>
<comment type="catalytic activity">
    <reaction evidence="4 5">
        <text>L-cysteine + L-glutamate + ATP = gamma-L-glutamyl-L-cysteine + ADP + phosphate + H(+)</text>
        <dbReference type="Rhea" id="RHEA:13285"/>
        <dbReference type="ChEBI" id="CHEBI:15378"/>
        <dbReference type="ChEBI" id="CHEBI:29985"/>
        <dbReference type="ChEBI" id="CHEBI:30616"/>
        <dbReference type="ChEBI" id="CHEBI:35235"/>
        <dbReference type="ChEBI" id="CHEBI:43474"/>
        <dbReference type="ChEBI" id="CHEBI:58173"/>
        <dbReference type="ChEBI" id="CHEBI:456216"/>
        <dbReference type="EC" id="6.3.2.2"/>
    </reaction>
</comment>
<evidence type="ECO:0000256" key="2">
    <source>
        <dbReference type="ARBA" id="ARBA00022741"/>
    </source>
</evidence>
<reference evidence="6" key="1">
    <citation type="submission" date="2022-10" db="EMBL/GenBank/DDBJ databases">
        <title>The WGS of Solirubrobacter ginsenosidimutans DSM 21036.</title>
        <authorList>
            <person name="Jiang Z."/>
        </authorList>
    </citation>
    <scope>NUCLEOTIDE SEQUENCE</scope>
    <source>
        <strain evidence="6">DSM 21036</strain>
    </source>
</reference>
<dbReference type="NCBIfam" id="TIGR02050">
    <property type="entry name" value="gshA_cyan_rel"/>
    <property type="match status" value="1"/>
</dbReference>
<evidence type="ECO:0000256" key="5">
    <source>
        <dbReference type="HAMAP-Rule" id="MF_01609"/>
    </source>
</evidence>
<proteinExistence type="inferred from homology"/>
<dbReference type="Pfam" id="PF04107">
    <property type="entry name" value="GCS2"/>
    <property type="match status" value="1"/>
</dbReference>
<evidence type="ECO:0000313" key="6">
    <source>
        <dbReference type="EMBL" id="MDA0165018.1"/>
    </source>
</evidence>
<sequence length="376" mass="41310">MSKLAGALDVRDHRFGAGAPFTVGIEEEYMLLDPESFDLVPGAERILETGRDGPYAGHIAPELFDSLVEFHTGVCSTVAEAADEIRRLRHYAVLAARDQRFRLGSAGTHPFSLFEDQRMMPRDRYRALIDELQYAGRRELIYGLHVHVGVDDPDRAIHVVNALRAHLCEFVALSANSPFWRGAPTGYASCRHMIFSAFPRSGPTPEFASFEEYATVIEQLVGSGCLEDYTRTWWDVRPHPRFGTVEVRAMDAVTRVDDTIALAAYVQSLVHHYATGPAGRCHPVIAEENKWRAARYGLDTTVSDTVTCGPVRLRDVIERTLATIAPSAAALGCESELGGIARILRNGNGASRQLEAFAATGDIRSVARDLAARTAA</sequence>
<dbReference type="EMBL" id="JAPDOD010000040">
    <property type="protein sequence ID" value="MDA0165018.1"/>
    <property type="molecule type" value="Genomic_DNA"/>
</dbReference>
<keyword evidence="1 5" id="KW-0436">Ligase</keyword>
<dbReference type="AlphaFoldDB" id="A0A9X3N0X0"/>
<dbReference type="EC" id="6.3.2.2" evidence="5"/>
<protein>
    <recommendedName>
        <fullName evidence="5">Putative glutamate--cysteine ligase 2</fullName>
        <ecNumber evidence="5">6.3.2.2</ecNumber>
    </recommendedName>
    <alternativeName>
        <fullName evidence="5">Gamma-glutamylcysteine synthetase 2</fullName>
        <shortName evidence="5">GCS 2</shortName>
        <shortName evidence="5">Gamma-GCS 2</shortName>
    </alternativeName>
</protein>
<dbReference type="Proteomes" id="UP001149140">
    <property type="component" value="Unassembled WGS sequence"/>
</dbReference>
<dbReference type="PANTHER" id="PTHR36510">
    <property type="entry name" value="GLUTAMATE--CYSTEINE LIGASE 2-RELATED"/>
    <property type="match status" value="1"/>
</dbReference>
<dbReference type="HAMAP" id="MF_01609">
    <property type="entry name" value="Glu_cys_ligase_2"/>
    <property type="match status" value="1"/>
</dbReference>
<dbReference type="InterPro" id="IPR011793">
    <property type="entry name" value="YbdK"/>
</dbReference>
<dbReference type="InterPro" id="IPR006336">
    <property type="entry name" value="GCS2"/>
</dbReference>
<comment type="similarity">
    <text evidence="5">Belongs to the glutamate--cysteine ligase type 2 family. YbdK subfamily.</text>
</comment>
<dbReference type="SUPFAM" id="SSF55931">
    <property type="entry name" value="Glutamine synthetase/guanido kinase"/>
    <property type="match status" value="1"/>
</dbReference>
<dbReference type="RefSeq" id="WP_270044272.1">
    <property type="nucleotide sequence ID" value="NZ_JAPDOD010000040.1"/>
</dbReference>
<keyword evidence="2 5" id="KW-0547">Nucleotide-binding</keyword>
<dbReference type="GO" id="GO:0004357">
    <property type="term" value="F:glutamate-cysteine ligase activity"/>
    <property type="evidence" value="ECO:0007669"/>
    <property type="project" value="UniProtKB-EC"/>
</dbReference>
<dbReference type="GO" id="GO:0005524">
    <property type="term" value="F:ATP binding"/>
    <property type="evidence" value="ECO:0007669"/>
    <property type="project" value="UniProtKB-KW"/>
</dbReference>
<dbReference type="InterPro" id="IPR014746">
    <property type="entry name" value="Gln_synth/guanido_kin_cat_dom"/>
</dbReference>